<gene>
    <name evidence="1" type="ORF">FDP22_00470</name>
</gene>
<organism evidence="1 2">
    <name type="scientific">Paroceanicella profunda</name>
    <dbReference type="NCBI Taxonomy" id="2579971"/>
    <lineage>
        <taxon>Bacteria</taxon>
        <taxon>Pseudomonadati</taxon>
        <taxon>Pseudomonadota</taxon>
        <taxon>Alphaproteobacteria</taxon>
        <taxon>Rhodobacterales</taxon>
        <taxon>Paracoccaceae</taxon>
        <taxon>Paroceanicella</taxon>
    </lineage>
</organism>
<proteinExistence type="predicted"/>
<evidence type="ECO:0000313" key="2">
    <source>
        <dbReference type="Proteomes" id="UP000305888"/>
    </source>
</evidence>
<dbReference type="AlphaFoldDB" id="A0A5B8FVA2"/>
<reference evidence="1 2" key="1">
    <citation type="submission" date="2019-06" db="EMBL/GenBank/DDBJ databases">
        <title>Genome sequence of Rhodobacteraceae bacterium D4M1.</title>
        <authorList>
            <person name="Cao J."/>
        </authorList>
    </citation>
    <scope>NUCLEOTIDE SEQUENCE [LARGE SCALE GENOMIC DNA]</scope>
    <source>
        <strain evidence="1 2">D4M1</strain>
    </source>
</reference>
<dbReference type="EMBL" id="CP040818">
    <property type="protein sequence ID" value="QDL90399.1"/>
    <property type="molecule type" value="Genomic_DNA"/>
</dbReference>
<name>A0A5B8FVA2_9RHOB</name>
<evidence type="ECO:0000313" key="1">
    <source>
        <dbReference type="EMBL" id="QDL90399.1"/>
    </source>
</evidence>
<sequence>MSAADDETPCPDPVPDLAARVEDLRQALEASDTPPGILDLANRLRAALEAHAAGRAAKPSAEE</sequence>
<dbReference type="Proteomes" id="UP000305888">
    <property type="component" value="Chromosome"/>
</dbReference>
<protein>
    <submittedName>
        <fullName evidence="1">Uncharacterized protein</fullName>
    </submittedName>
</protein>
<dbReference type="KEGG" id="ppru:FDP22_00470"/>
<accession>A0A5B8FVA2</accession>
<dbReference type="RefSeq" id="WP_138577329.1">
    <property type="nucleotide sequence ID" value="NZ_CP040818.1"/>
</dbReference>
<keyword evidence="2" id="KW-1185">Reference proteome</keyword>